<dbReference type="PANTHER" id="PTHR34322:SF2">
    <property type="entry name" value="TRANSPOSASE IS200-LIKE DOMAIN-CONTAINING PROTEIN"/>
    <property type="match status" value="1"/>
</dbReference>
<dbReference type="Pfam" id="PF01797">
    <property type="entry name" value="Y1_Tnp"/>
    <property type="match status" value="1"/>
</dbReference>
<reference evidence="2 3" key="1">
    <citation type="submission" date="2017-09" db="EMBL/GenBank/DDBJ databases">
        <title>Depth-based differentiation of microbial function through sediment-hosted aquifers and enrichment of novel symbionts in the deep terrestrial subsurface.</title>
        <authorList>
            <person name="Probst A.J."/>
            <person name="Ladd B."/>
            <person name="Jarett J.K."/>
            <person name="Geller-Mcgrath D.E."/>
            <person name="Sieber C.M."/>
            <person name="Emerson J.B."/>
            <person name="Anantharaman K."/>
            <person name="Thomas B.C."/>
            <person name="Malmstrom R."/>
            <person name="Stieglmeier M."/>
            <person name="Klingl A."/>
            <person name="Woyke T."/>
            <person name="Ryan C.M."/>
            <person name="Banfield J.F."/>
        </authorList>
    </citation>
    <scope>NUCLEOTIDE SEQUENCE [LARGE SCALE GENOMIC DNA]</scope>
    <source>
        <strain evidence="2">CG10_big_fil_rev_8_21_14_0_10_42_12</strain>
    </source>
</reference>
<dbReference type="AlphaFoldDB" id="A0A2H0QX21"/>
<accession>A0A2H0QX21</accession>
<dbReference type="GO" id="GO:0003677">
    <property type="term" value="F:DNA binding"/>
    <property type="evidence" value="ECO:0007669"/>
    <property type="project" value="InterPro"/>
</dbReference>
<organism evidence="2 3">
    <name type="scientific">Candidatus Zambryskibacteria bacterium CG10_big_fil_rev_8_21_14_0_10_42_12</name>
    <dbReference type="NCBI Taxonomy" id="1975115"/>
    <lineage>
        <taxon>Bacteria</taxon>
        <taxon>Candidatus Zambryskiibacteriota</taxon>
    </lineage>
</organism>
<dbReference type="Proteomes" id="UP000231333">
    <property type="component" value="Unassembled WGS sequence"/>
</dbReference>
<proteinExistence type="predicted"/>
<dbReference type="GO" id="GO:0004803">
    <property type="term" value="F:transposase activity"/>
    <property type="evidence" value="ECO:0007669"/>
    <property type="project" value="InterPro"/>
</dbReference>
<dbReference type="InterPro" id="IPR002686">
    <property type="entry name" value="Transposase_17"/>
</dbReference>
<dbReference type="InterPro" id="IPR036515">
    <property type="entry name" value="Transposase_17_sf"/>
</dbReference>
<comment type="caution">
    <text evidence="2">The sequence shown here is derived from an EMBL/GenBank/DDBJ whole genome shotgun (WGS) entry which is preliminary data.</text>
</comment>
<dbReference type="EMBL" id="PCXL01000008">
    <property type="protein sequence ID" value="PIR38808.1"/>
    <property type="molecule type" value="Genomic_DNA"/>
</dbReference>
<evidence type="ECO:0000313" key="3">
    <source>
        <dbReference type="Proteomes" id="UP000231333"/>
    </source>
</evidence>
<sequence>MEHTVALAPNEFYHVYNRGTEKRDVFLDTQDYERFLSLLYIANNTQRVNIREQGKTLEAICSQDRSSTLVDIVSYCLMPNHFHILIKTTDQMNLGKFMQKLVTAYSMYFNKKYDRSGALFQGRYKAKHAHTDTYLKYLFAYIHLNPIKLLESDWQKKRTWNREEGKAFLRSYTYSSFLDFTDKQRHQGKILQKESAPQYFETAGEFIAFIDEWINFDIPDYKGSTLVIA</sequence>
<feature type="domain" description="Transposase IS200-like" evidence="1">
    <location>
        <begin position="8"/>
        <end position="145"/>
    </location>
</feature>
<evidence type="ECO:0000259" key="1">
    <source>
        <dbReference type="SMART" id="SM01321"/>
    </source>
</evidence>
<dbReference type="GO" id="GO:0006313">
    <property type="term" value="P:DNA transposition"/>
    <property type="evidence" value="ECO:0007669"/>
    <property type="project" value="InterPro"/>
</dbReference>
<name>A0A2H0QX21_9BACT</name>
<dbReference type="SUPFAM" id="SSF143422">
    <property type="entry name" value="Transposase IS200-like"/>
    <property type="match status" value="1"/>
</dbReference>
<dbReference type="PANTHER" id="PTHR34322">
    <property type="entry name" value="TRANSPOSASE, Y1_TNP DOMAIN-CONTAINING"/>
    <property type="match status" value="1"/>
</dbReference>
<evidence type="ECO:0000313" key="2">
    <source>
        <dbReference type="EMBL" id="PIR38808.1"/>
    </source>
</evidence>
<dbReference type="SMART" id="SM01321">
    <property type="entry name" value="Y1_Tnp"/>
    <property type="match status" value="1"/>
</dbReference>
<protein>
    <recommendedName>
        <fullName evidence="1">Transposase IS200-like domain-containing protein</fullName>
    </recommendedName>
</protein>
<dbReference type="Gene3D" id="3.30.70.1290">
    <property type="entry name" value="Transposase IS200-like"/>
    <property type="match status" value="1"/>
</dbReference>
<gene>
    <name evidence="2" type="ORF">COV34_00615</name>
</gene>